<accession>A0A504YIA1</accession>
<proteinExistence type="inferred from homology"/>
<dbReference type="GO" id="GO:0006635">
    <property type="term" value="P:fatty acid beta-oxidation"/>
    <property type="evidence" value="ECO:0007669"/>
    <property type="project" value="TreeGrafter"/>
</dbReference>
<dbReference type="Gene3D" id="3.90.226.10">
    <property type="entry name" value="2-enoyl-CoA Hydratase, Chain A, domain 1"/>
    <property type="match status" value="1"/>
</dbReference>
<name>A0A504YIA1_FASGI</name>
<evidence type="ECO:0000256" key="2">
    <source>
        <dbReference type="ARBA" id="ARBA00023239"/>
    </source>
</evidence>
<dbReference type="GO" id="GO:0005739">
    <property type="term" value="C:mitochondrion"/>
    <property type="evidence" value="ECO:0007669"/>
    <property type="project" value="TreeGrafter"/>
</dbReference>
<sequence>MNFQRKKNALSSVFVEDMSAALHELEQGDKSKLVILCSLVPNVFCAGADLRERADVPDANVPALVGGLRSLFQRIYALPHPVVGAIDGAALGGGLELALACDVRFAGILPGCQLGLIETHWALLPGAGGSQRLPRLIGPAKAKELMFAARRMTASEAAAVGVVNQAIDPSSVPEAWCDMPAFYYAMQYAMELTSKGPIALRLLKKAVNEGLDAGTLERGLEIEGECYKQLVPTKDRKEGMAAFKEKRQPIYYGY</sequence>
<dbReference type="PROSITE" id="PS00166">
    <property type="entry name" value="ENOYL_COA_HYDRATASE"/>
    <property type="match status" value="1"/>
</dbReference>
<comment type="caution">
    <text evidence="4">The sequence shown here is derived from an EMBL/GenBank/DDBJ whole genome shotgun (WGS) entry which is preliminary data.</text>
</comment>
<dbReference type="EMBL" id="SUNJ01009774">
    <property type="protein sequence ID" value="TPP60155.1"/>
    <property type="molecule type" value="Genomic_DNA"/>
</dbReference>
<dbReference type="Gene3D" id="1.10.12.10">
    <property type="entry name" value="Lyase 2-enoyl-coa Hydratase, Chain A, domain 2"/>
    <property type="match status" value="1"/>
</dbReference>
<reference evidence="4 5" key="1">
    <citation type="submission" date="2019-04" db="EMBL/GenBank/DDBJ databases">
        <title>Annotation for the trematode Fasciola gigantica.</title>
        <authorList>
            <person name="Choi Y.-J."/>
        </authorList>
    </citation>
    <scope>NUCLEOTIDE SEQUENCE [LARGE SCALE GENOMIC DNA]</scope>
    <source>
        <strain evidence="4">Uganda_cow_1</strain>
    </source>
</reference>
<dbReference type="PANTHER" id="PTHR11941:SF171">
    <property type="entry name" value="SD19268P"/>
    <property type="match status" value="1"/>
</dbReference>
<dbReference type="InterPro" id="IPR001753">
    <property type="entry name" value="Enoyl-CoA_hydra/iso"/>
</dbReference>
<dbReference type="InterPro" id="IPR018376">
    <property type="entry name" value="Enoyl-CoA_hyd/isom_CS"/>
</dbReference>
<evidence type="ECO:0000256" key="3">
    <source>
        <dbReference type="RuleBase" id="RU003707"/>
    </source>
</evidence>
<keyword evidence="2" id="KW-0456">Lyase</keyword>
<dbReference type="InterPro" id="IPR014748">
    <property type="entry name" value="Enoyl-CoA_hydra_C"/>
</dbReference>
<dbReference type="STRING" id="46835.A0A504YIA1"/>
<dbReference type="SUPFAM" id="SSF52096">
    <property type="entry name" value="ClpP/crotonase"/>
    <property type="match status" value="1"/>
</dbReference>
<evidence type="ECO:0000313" key="4">
    <source>
        <dbReference type="EMBL" id="TPP60155.1"/>
    </source>
</evidence>
<gene>
    <name evidence="4" type="ORF">FGIG_04663</name>
</gene>
<dbReference type="InterPro" id="IPR029045">
    <property type="entry name" value="ClpP/crotonase-like_dom_sf"/>
</dbReference>
<dbReference type="OrthoDB" id="410701at2759"/>
<dbReference type="CDD" id="cd06558">
    <property type="entry name" value="crotonase-like"/>
    <property type="match status" value="1"/>
</dbReference>
<dbReference type="GO" id="GO:0004300">
    <property type="term" value="F:enoyl-CoA hydratase activity"/>
    <property type="evidence" value="ECO:0007669"/>
    <property type="project" value="UniProtKB-ARBA"/>
</dbReference>
<dbReference type="AlphaFoldDB" id="A0A504YIA1"/>
<dbReference type="Pfam" id="PF00378">
    <property type="entry name" value="ECH_1"/>
    <property type="match status" value="1"/>
</dbReference>
<organism evidence="4 5">
    <name type="scientific">Fasciola gigantica</name>
    <name type="common">Giant liver fluke</name>
    <dbReference type="NCBI Taxonomy" id="46835"/>
    <lineage>
        <taxon>Eukaryota</taxon>
        <taxon>Metazoa</taxon>
        <taxon>Spiralia</taxon>
        <taxon>Lophotrochozoa</taxon>
        <taxon>Platyhelminthes</taxon>
        <taxon>Trematoda</taxon>
        <taxon>Digenea</taxon>
        <taxon>Plagiorchiida</taxon>
        <taxon>Echinostomata</taxon>
        <taxon>Echinostomatoidea</taxon>
        <taxon>Fasciolidae</taxon>
        <taxon>Fasciola</taxon>
    </lineage>
</organism>
<dbReference type="Proteomes" id="UP000316759">
    <property type="component" value="Unassembled WGS sequence"/>
</dbReference>
<comment type="similarity">
    <text evidence="1 3">Belongs to the enoyl-CoA hydratase/isomerase family.</text>
</comment>
<dbReference type="FunFam" id="1.10.12.10:FF:000001">
    <property type="entry name" value="Probable enoyl-CoA hydratase, mitochondrial"/>
    <property type="match status" value="1"/>
</dbReference>
<evidence type="ECO:0000256" key="1">
    <source>
        <dbReference type="ARBA" id="ARBA00005254"/>
    </source>
</evidence>
<dbReference type="PANTHER" id="PTHR11941">
    <property type="entry name" value="ENOYL-COA HYDRATASE-RELATED"/>
    <property type="match status" value="1"/>
</dbReference>
<evidence type="ECO:0000313" key="5">
    <source>
        <dbReference type="Proteomes" id="UP000316759"/>
    </source>
</evidence>
<keyword evidence="5" id="KW-1185">Reference proteome</keyword>
<protein>
    <submittedName>
        <fullName evidence="4">Methylglutaconyl-CoA hydratase</fullName>
    </submittedName>
</protein>